<feature type="transmembrane region" description="Helical" evidence="1">
    <location>
        <begin position="45"/>
        <end position="62"/>
    </location>
</feature>
<dbReference type="EMBL" id="VSRR010055619">
    <property type="protein sequence ID" value="MPC80990.1"/>
    <property type="molecule type" value="Genomic_DNA"/>
</dbReference>
<comment type="caution">
    <text evidence="2">The sequence shown here is derived from an EMBL/GenBank/DDBJ whole genome shotgun (WGS) entry which is preliminary data.</text>
</comment>
<reference evidence="2 3" key="1">
    <citation type="submission" date="2019-05" db="EMBL/GenBank/DDBJ databases">
        <title>Another draft genome of Portunus trituberculatus and its Hox gene families provides insights of decapod evolution.</title>
        <authorList>
            <person name="Jeong J.-H."/>
            <person name="Song I."/>
            <person name="Kim S."/>
            <person name="Choi T."/>
            <person name="Kim D."/>
            <person name="Ryu S."/>
            <person name="Kim W."/>
        </authorList>
    </citation>
    <scope>NUCLEOTIDE SEQUENCE [LARGE SCALE GENOMIC DNA]</scope>
    <source>
        <tissue evidence="2">Muscle</tissue>
    </source>
</reference>
<organism evidence="2 3">
    <name type="scientific">Portunus trituberculatus</name>
    <name type="common">Swimming crab</name>
    <name type="synonym">Neptunus trituberculatus</name>
    <dbReference type="NCBI Taxonomy" id="210409"/>
    <lineage>
        <taxon>Eukaryota</taxon>
        <taxon>Metazoa</taxon>
        <taxon>Ecdysozoa</taxon>
        <taxon>Arthropoda</taxon>
        <taxon>Crustacea</taxon>
        <taxon>Multicrustacea</taxon>
        <taxon>Malacostraca</taxon>
        <taxon>Eumalacostraca</taxon>
        <taxon>Eucarida</taxon>
        <taxon>Decapoda</taxon>
        <taxon>Pleocyemata</taxon>
        <taxon>Brachyura</taxon>
        <taxon>Eubrachyura</taxon>
        <taxon>Portunoidea</taxon>
        <taxon>Portunidae</taxon>
        <taxon>Portuninae</taxon>
        <taxon>Portunus</taxon>
    </lineage>
</organism>
<evidence type="ECO:0000313" key="2">
    <source>
        <dbReference type="EMBL" id="MPC80990.1"/>
    </source>
</evidence>
<evidence type="ECO:0000313" key="3">
    <source>
        <dbReference type="Proteomes" id="UP000324222"/>
    </source>
</evidence>
<protein>
    <submittedName>
        <fullName evidence="2">Uncharacterized protein</fullName>
    </submittedName>
</protein>
<sequence>MKQQLHLVSGFRAYTSTNKILFEASARQLNNDGSVTLLFLLSQPVWIFILITTLVAVVALYINQCGHSGFQQFLVR</sequence>
<keyword evidence="1" id="KW-0472">Membrane</keyword>
<proteinExistence type="predicted"/>
<name>A0A5B7I8Z3_PORTR</name>
<gene>
    <name evidence="2" type="ORF">E2C01_075590</name>
</gene>
<keyword evidence="3" id="KW-1185">Reference proteome</keyword>
<accession>A0A5B7I8Z3</accession>
<dbReference type="AlphaFoldDB" id="A0A5B7I8Z3"/>
<keyword evidence="1" id="KW-0812">Transmembrane</keyword>
<evidence type="ECO:0000256" key="1">
    <source>
        <dbReference type="SAM" id="Phobius"/>
    </source>
</evidence>
<dbReference type="Proteomes" id="UP000324222">
    <property type="component" value="Unassembled WGS sequence"/>
</dbReference>
<keyword evidence="1" id="KW-1133">Transmembrane helix</keyword>